<dbReference type="AlphaFoldDB" id="A0A6N6RX35"/>
<name>A0A6N6RX35_9GAMM</name>
<evidence type="ECO:0000313" key="1">
    <source>
        <dbReference type="EMBL" id="KAB2826339.1"/>
    </source>
</evidence>
<reference evidence="1 2" key="1">
    <citation type="submission" date="2019-09" db="EMBL/GenBank/DDBJ databases">
        <title>Genome of Aliivibrio finisterrensis LMG 23869 (type strain).</title>
        <authorList>
            <person name="Bowman J.P."/>
        </authorList>
    </citation>
    <scope>NUCLEOTIDE SEQUENCE [LARGE SCALE GENOMIC DNA]</scope>
    <source>
        <strain evidence="1 2">LMG 23869</strain>
    </source>
</reference>
<dbReference type="Pfam" id="PF10973">
    <property type="entry name" value="DUF2799"/>
    <property type="match status" value="1"/>
</dbReference>
<organism evidence="1 2">
    <name type="scientific">Aliivibrio finisterrensis</name>
    <dbReference type="NCBI Taxonomy" id="511998"/>
    <lineage>
        <taxon>Bacteria</taxon>
        <taxon>Pseudomonadati</taxon>
        <taxon>Pseudomonadota</taxon>
        <taxon>Gammaproteobacteria</taxon>
        <taxon>Vibrionales</taxon>
        <taxon>Vibrionaceae</taxon>
        <taxon>Aliivibrio</taxon>
    </lineage>
</organism>
<dbReference type="EMBL" id="WBVP01000001">
    <property type="protein sequence ID" value="KAB2826339.1"/>
    <property type="molecule type" value="Genomic_DNA"/>
</dbReference>
<sequence>MELLCDLDCFWRKYEAEDWFQYGEQRAKNGFVVQENETLESANPEEAVTEAFYNAYLEGHTSGTTIYCSQEAYILAFAMQVMPDFRAEYGKGNNRKKE</sequence>
<accession>A0A6N6RX35</accession>
<dbReference type="Proteomes" id="UP000434870">
    <property type="component" value="Unassembled WGS sequence"/>
</dbReference>
<comment type="caution">
    <text evidence="1">The sequence shown here is derived from an EMBL/GenBank/DDBJ whole genome shotgun (WGS) entry which is preliminary data.</text>
</comment>
<protein>
    <submittedName>
        <fullName evidence="1">DUF2799 domain-containing protein</fullName>
    </submittedName>
</protein>
<evidence type="ECO:0000313" key="2">
    <source>
        <dbReference type="Proteomes" id="UP000434870"/>
    </source>
</evidence>
<dbReference type="InterPro" id="IPR021242">
    <property type="entry name" value="DUF2799"/>
</dbReference>
<gene>
    <name evidence="1" type="ORF">F8B77_00295</name>
</gene>
<proteinExistence type="predicted"/>